<dbReference type="AlphaFoldDB" id="A0A5D4H415"/>
<proteinExistence type="predicted"/>
<evidence type="ECO:0000313" key="2">
    <source>
        <dbReference type="EMBL" id="TYR33550.1"/>
    </source>
</evidence>
<feature type="domain" description="SnoaL-like" evidence="1">
    <location>
        <begin position="171"/>
        <end position="270"/>
    </location>
</feature>
<feature type="domain" description="SnoaL-like" evidence="1">
    <location>
        <begin position="17"/>
        <end position="120"/>
    </location>
</feature>
<sequence length="283" mass="31763">MAAEPADPRIETISSYFRKVDKKDASLADLFTEDVQFFFPKFGPTQGKAAVAEFGRRIAREVASLTHDIDGLVFTVDGDRIAVEGREKGITTGGASWPDGEISQGRFCNVFEFEGPLISRVHIYVDPDFTNDDWQRIRLYREDAPAPTPREIAERYLKAAQGFYADPASPDTLAAIVDLFDEDVDWDIPGDLRRVPWIGPRRGRAAVDRFFRELAARLEPRGFSLRSILADREEVAIVGDLASLVRETGRLIETPFAFLLTVRDGKIVRYRMLEDSFAVSQAA</sequence>
<dbReference type="InterPro" id="IPR037401">
    <property type="entry name" value="SnoaL-like"/>
</dbReference>
<evidence type="ECO:0000259" key="1">
    <source>
        <dbReference type="Pfam" id="PF12680"/>
    </source>
</evidence>
<dbReference type="InterPro" id="IPR032710">
    <property type="entry name" value="NTF2-like_dom_sf"/>
</dbReference>
<name>A0A5D4H415_9HYPH</name>
<dbReference type="Proteomes" id="UP000323258">
    <property type="component" value="Unassembled WGS sequence"/>
</dbReference>
<dbReference type="Pfam" id="PF12680">
    <property type="entry name" value="SnoaL_2"/>
    <property type="match status" value="2"/>
</dbReference>
<keyword evidence="3" id="KW-1185">Reference proteome</keyword>
<dbReference type="PANTHER" id="PTHR41252:SF1">
    <property type="entry name" value="BLR2505 PROTEIN"/>
    <property type="match status" value="1"/>
</dbReference>
<gene>
    <name evidence="2" type="ORF">FY036_08260</name>
</gene>
<evidence type="ECO:0000313" key="3">
    <source>
        <dbReference type="Proteomes" id="UP000323258"/>
    </source>
</evidence>
<protein>
    <recommendedName>
        <fullName evidence="1">SnoaL-like domain-containing protein</fullName>
    </recommendedName>
</protein>
<accession>A0A5D4H415</accession>
<reference evidence="2 3" key="2">
    <citation type="submission" date="2019-09" db="EMBL/GenBank/DDBJ databases">
        <title>Mesorhizobium sp. MaA-C15 isolated from Microcystis aeruginosa.</title>
        <authorList>
            <person name="Jeong S.E."/>
            <person name="Jin H.M."/>
            <person name="Jeon C.O."/>
        </authorList>
    </citation>
    <scope>NUCLEOTIDE SEQUENCE [LARGE SCALE GENOMIC DNA]</scope>
    <source>
        <strain evidence="2 3">MaA-C15</strain>
    </source>
</reference>
<dbReference type="OrthoDB" id="6657864at2"/>
<reference evidence="2 3" key="1">
    <citation type="submission" date="2019-08" db="EMBL/GenBank/DDBJ databases">
        <authorList>
            <person name="Seo Y.L."/>
        </authorList>
    </citation>
    <scope>NUCLEOTIDE SEQUENCE [LARGE SCALE GENOMIC DNA]</scope>
    <source>
        <strain evidence="2 3">MaA-C15</strain>
    </source>
</reference>
<dbReference type="Gene3D" id="3.10.450.50">
    <property type="match status" value="2"/>
</dbReference>
<dbReference type="SUPFAM" id="SSF54427">
    <property type="entry name" value="NTF2-like"/>
    <property type="match status" value="2"/>
</dbReference>
<dbReference type="EMBL" id="VSZS01000059">
    <property type="protein sequence ID" value="TYR33550.1"/>
    <property type="molecule type" value="Genomic_DNA"/>
</dbReference>
<dbReference type="RefSeq" id="WP_148914224.1">
    <property type="nucleotide sequence ID" value="NZ_VSZS01000059.1"/>
</dbReference>
<dbReference type="PANTHER" id="PTHR41252">
    <property type="entry name" value="BLR2505 PROTEIN"/>
    <property type="match status" value="1"/>
</dbReference>
<comment type="caution">
    <text evidence="2">The sequence shown here is derived from an EMBL/GenBank/DDBJ whole genome shotgun (WGS) entry which is preliminary data.</text>
</comment>
<organism evidence="2 3">
    <name type="scientific">Neoaquamicrobium microcysteis</name>
    <dbReference type="NCBI Taxonomy" id="2682781"/>
    <lineage>
        <taxon>Bacteria</taxon>
        <taxon>Pseudomonadati</taxon>
        <taxon>Pseudomonadota</taxon>
        <taxon>Alphaproteobacteria</taxon>
        <taxon>Hyphomicrobiales</taxon>
        <taxon>Phyllobacteriaceae</taxon>
        <taxon>Neoaquamicrobium</taxon>
    </lineage>
</organism>